<evidence type="ECO:0000256" key="2">
    <source>
        <dbReference type="SAM" id="MobiDB-lite"/>
    </source>
</evidence>
<accession>A0ABQ8X796</accession>
<name>A0ABQ8X796_9EUKA</name>
<keyword evidence="4" id="KW-1185">Reference proteome</keyword>
<feature type="coiled-coil region" evidence="1">
    <location>
        <begin position="137"/>
        <end position="164"/>
    </location>
</feature>
<organism evidence="3 4">
    <name type="scientific">Anaeramoeba flamelloides</name>
    <dbReference type="NCBI Taxonomy" id="1746091"/>
    <lineage>
        <taxon>Eukaryota</taxon>
        <taxon>Metamonada</taxon>
        <taxon>Anaeramoebidae</taxon>
        <taxon>Anaeramoeba</taxon>
    </lineage>
</organism>
<proteinExistence type="predicted"/>
<evidence type="ECO:0000313" key="3">
    <source>
        <dbReference type="EMBL" id="KAJ6228523.1"/>
    </source>
</evidence>
<protein>
    <submittedName>
        <fullName evidence="3">Uncharacterized protein</fullName>
    </submittedName>
</protein>
<dbReference type="Proteomes" id="UP001150062">
    <property type="component" value="Unassembled WGS sequence"/>
</dbReference>
<reference evidence="3" key="1">
    <citation type="submission" date="2022-08" db="EMBL/GenBank/DDBJ databases">
        <title>Novel sulfate-reducing endosymbionts in the free-living metamonad Anaeramoeba.</title>
        <authorList>
            <person name="Jerlstrom-Hultqvist J."/>
            <person name="Cepicka I."/>
            <person name="Gallot-Lavallee L."/>
            <person name="Salas-Leiva D."/>
            <person name="Curtis B.A."/>
            <person name="Zahonova K."/>
            <person name="Pipaliya S."/>
            <person name="Dacks J."/>
            <person name="Roger A.J."/>
        </authorList>
    </citation>
    <scope>NUCLEOTIDE SEQUENCE</scope>
    <source>
        <strain evidence="3">Schooner1</strain>
    </source>
</reference>
<feature type="coiled-coil region" evidence="1">
    <location>
        <begin position="538"/>
        <end position="565"/>
    </location>
</feature>
<dbReference type="EMBL" id="JAOAOG010000327">
    <property type="protein sequence ID" value="KAJ6228523.1"/>
    <property type="molecule type" value="Genomic_DNA"/>
</dbReference>
<evidence type="ECO:0000256" key="1">
    <source>
        <dbReference type="SAM" id="Coils"/>
    </source>
</evidence>
<evidence type="ECO:0000313" key="4">
    <source>
        <dbReference type="Proteomes" id="UP001150062"/>
    </source>
</evidence>
<sequence>MDLNQIHEFVDKLGKIISTEETTITFQIQKEKEKEEKDPRNLCSKYYGYLEQLTKNYLSVLEEYHDWMNRCDELADSKNYQQIMNKGKEFVKEFRSDLHSSKQSFPFQNIDKSNSNEPNQKEVTIEMSTLQSILDLLQGRILKMNNLKNQLKKYQNMIILNNELKKGFSKFQRIYKNSIFDENKFVETLPVILCGIETFMRGMSFRFECIKERKQKEDEINKIITIFTLENKKNFKAILSYFYNLLVLTRKAFLKARTKSNEKNKKVLIFLKEIPKIYNLKTINELQKKLIKKIKDFNIDPNLPNETRWDFNHDELENEVEKILEILNILKTFANKWKNLIKINEKDETCCEKVDDEDGFSQRKKLLKEQKELMHQNKKLLKQLEELKNENENEKIDKNENDNNNLDNDREKYKDLLAKAKKERNQSIQLLIRCLKDCQNCDLNDIYQKVNNIDSKVKAFKTNLKEHQKKYRSSPKTKKKNKINSVTDNDGKKKISNEIDILKNNSLDFVRDYQLWVDSINNNNSQLLDVSNNEKIQIKKMQKQILKLHNNNEKLEKKNNQLFKKHSNDLLYSKNNETNHDKEKLIQILGKSLKKKN</sequence>
<comment type="caution">
    <text evidence="3">The sequence shown here is derived from an EMBL/GenBank/DDBJ whole genome shotgun (WGS) entry which is preliminary data.</text>
</comment>
<feature type="region of interest" description="Disordered" evidence="2">
    <location>
        <begin position="465"/>
        <end position="490"/>
    </location>
</feature>
<feature type="compositionally biased region" description="Basic residues" evidence="2">
    <location>
        <begin position="467"/>
        <end position="482"/>
    </location>
</feature>
<gene>
    <name evidence="3" type="ORF">M0813_08876</name>
</gene>
<keyword evidence="1" id="KW-0175">Coiled coil</keyword>